<dbReference type="Pfam" id="PF04002">
    <property type="entry name" value="RadC"/>
    <property type="match status" value="1"/>
</dbReference>
<evidence type="ECO:0000256" key="2">
    <source>
        <dbReference type="ARBA" id="ARBA00022723"/>
    </source>
</evidence>
<keyword evidence="3" id="KW-0378">Hydrolase</keyword>
<dbReference type="GO" id="GO:0006508">
    <property type="term" value="P:proteolysis"/>
    <property type="evidence" value="ECO:0007669"/>
    <property type="project" value="UniProtKB-KW"/>
</dbReference>
<evidence type="ECO:0000256" key="3">
    <source>
        <dbReference type="ARBA" id="ARBA00022801"/>
    </source>
</evidence>
<sequence>MTDYTKKQRYQENEILEHAAEILATRYVRGDALTNPDATKEYVRCKLGSHEREVFALLLLDNQNRLIEFKELFHGTVDAASVYPREVVKAALACNAAAVIFAHNHPSGQPEPSEADKRITQRLKDALALVDIRVLDHIVVGEGCVSFAERGLL</sequence>
<evidence type="ECO:0000259" key="6">
    <source>
        <dbReference type="PROSITE" id="PS50249"/>
    </source>
</evidence>
<organism evidence="7">
    <name type="scientific">bacterium 19MO03SA05</name>
    <dbReference type="NCBI Taxonomy" id="2920620"/>
    <lineage>
        <taxon>Bacteria</taxon>
    </lineage>
</organism>
<dbReference type="SUPFAM" id="SSF102712">
    <property type="entry name" value="JAB1/MPN domain"/>
    <property type="match status" value="1"/>
</dbReference>
<keyword evidence="2" id="KW-0479">Metal-binding</keyword>
<evidence type="ECO:0000256" key="1">
    <source>
        <dbReference type="ARBA" id="ARBA00022670"/>
    </source>
</evidence>
<dbReference type="AlphaFoldDB" id="A0AAU6VCA8"/>
<dbReference type="PANTHER" id="PTHR30471">
    <property type="entry name" value="DNA REPAIR PROTEIN RADC"/>
    <property type="match status" value="1"/>
</dbReference>
<dbReference type="GO" id="GO:0008237">
    <property type="term" value="F:metallopeptidase activity"/>
    <property type="evidence" value="ECO:0007669"/>
    <property type="project" value="UniProtKB-KW"/>
</dbReference>
<dbReference type="PROSITE" id="PS50249">
    <property type="entry name" value="MPN"/>
    <property type="match status" value="1"/>
</dbReference>
<keyword evidence="5" id="KW-0482">Metalloprotease</keyword>
<dbReference type="NCBIfam" id="TIGR00608">
    <property type="entry name" value="radc"/>
    <property type="match status" value="1"/>
</dbReference>
<accession>A0AAU6VCA8</accession>
<reference evidence="7" key="1">
    <citation type="submission" date="2022-03" db="EMBL/GenBank/DDBJ databases">
        <title>Sea Food Isolates.</title>
        <authorList>
            <person name="Li c."/>
        </authorList>
    </citation>
    <scope>NUCLEOTIDE SEQUENCE</scope>
    <source>
        <strain evidence="7">19MO03SA05</strain>
    </source>
</reference>
<dbReference type="InterPro" id="IPR001405">
    <property type="entry name" value="UPF0758"/>
</dbReference>
<dbReference type="PANTHER" id="PTHR30471:SF6">
    <property type="entry name" value="UPF0758 PROTEIN VC_0510"/>
    <property type="match status" value="1"/>
</dbReference>
<keyword evidence="4" id="KW-0862">Zinc</keyword>
<dbReference type="GO" id="GO:0046872">
    <property type="term" value="F:metal ion binding"/>
    <property type="evidence" value="ECO:0007669"/>
    <property type="project" value="UniProtKB-KW"/>
</dbReference>
<feature type="domain" description="MPN" evidence="6">
    <location>
        <begin position="32"/>
        <end position="153"/>
    </location>
</feature>
<dbReference type="InterPro" id="IPR020891">
    <property type="entry name" value="UPF0758_CS"/>
</dbReference>
<protein>
    <submittedName>
        <fullName evidence="7">DNA repair protein RadC</fullName>
    </submittedName>
</protein>
<dbReference type="InterPro" id="IPR025657">
    <property type="entry name" value="RadC_JAB"/>
</dbReference>
<evidence type="ECO:0000313" key="7">
    <source>
        <dbReference type="EMBL" id="XAG83890.1"/>
    </source>
</evidence>
<dbReference type="CDD" id="cd08071">
    <property type="entry name" value="MPN_DUF2466"/>
    <property type="match status" value="1"/>
</dbReference>
<evidence type="ECO:0000256" key="5">
    <source>
        <dbReference type="ARBA" id="ARBA00023049"/>
    </source>
</evidence>
<gene>
    <name evidence="7" type="primary">radC</name>
    <name evidence="7" type="ORF">MRM63_09995</name>
</gene>
<evidence type="ECO:0000256" key="4">
    <source>
        <dbReference type="ARBA" id="ARBA00022833"/>
    </source>
</evidence>
<keyword evidence="1" id="KW-0645">Protease</keyword>
<proteinExistence type="predicted"/>
<dbReference type="EMBL" id="CP095350">
    <property type="protein sequence ID" value="XAG83890.1"/>
    <property type="molecule type" value="Genomic_DNA"/>
</dbReference>
<dbReference type="Gene3D" id="3.40.140.10">
    <property type="entry name" value="Cytidine Deaminase, domain 2"/>
    <property type="match status" value="1"/>
</dbReference>
<dbReference type="PROSITE" id="PS01302">
    <property type="entry name" value="UPF0758"/>
    <property type="match status" value="1"/>
</dbReference>
<name>A0AAU6VCA8_UNCXX</name>
<dbReference type="InterPro" id="IPR037518">
    <property type="entry name" value="MPN"/>
</dbReference>